<dbReference type="InterPro" id="IPR048435">
    <property type="entry name" value="MASE6"/>
</dbReference>
<dbReference type="InterPro" id="IPR029787">
    <property type="entry name" value="Nucleotide_cyclase"/>
</dbReference>
<dbReference type="EC" id="2.7.7.65" evidence="1"/>
<evidence type="ECO:0000256" key="1">
    <source>
        <dbReference type="ARBA" id="ARBA00012528"/>
    </source>
</evidence>
<dbReference type="InterPro" id="IPR050469">
    <property type="entry name" value="Diguanylate_Cyclase"/>
</dbReference>
<dbReference type="CDD" id="cd01949">
    <property type="entry name" value="GGDEF"/>
    <property type="match status" value="1"/>
</dbReference>
<evidence type="ECO:0000256" key="2">
    <source>
        <dbReference type="ARBA" id="ARBA00034247"/>
    </source>
</evidence>
<organism evidence="5 6">
    <name type="scientific">Alloalcanivorax profundimaris</name>
    <dbReference type="NCBI Taxonomy" id="2735259"/>
    <lineage>
        <taxon>Bacteria</taxon>
        <taxon>Pseudomonadati</taxon>
        <taxon>Pseudomonadota</taxon>
        <taxon>Gammaproteobacteria</taxon>
        <taxon>Oceanospirillales</taxon>
        <taxon>Alcanivoracaceae</taxon>
        <taxon>Alloalcanivorax</taxon>
    </lineage>
</organism>
<evidence type="ECO:0000313" key="5">
    <source>
        <dbReference type="EMBL" id="MBF5054981.1"/>
    </source>
</evidence>
<dbReference type="PANTHER" id="PTHR45138">
    <property type="entry name" value="REGULATORY COMPONENTS OF SENSORY TRANSDUCTION SYSTEM"/>
    <property type="match status" value="1"/>
</dbReference>
<dbReference type="NCBIfam" id="TIGR00254">
    <property type="entry name" value="GGDEF"/>
    <property type="match status" value="1"/>
</dbReference>
<dbReference type="Proteomes" id="UP000662703">
    <property type="component" value="Unassembled WGS sequence"/>
</dbReference>
<proteinExistence type="predicted"/>
<dbReference type="Pfam" id="PF00990">
    <property type="entry name" value="GGDEF"/>
    <property type="match status" value="1"/>
</dbReference>
<dbReference type="Pfam" id="PF20966">
    <property type="entry name" value="MASE6"/>
    <property type="match status" value="1"/>
</dbReference>
<feature type="transmembrane region" description="Helical" evidence="3">
    <location>
        <begin position="47"/>
        <end position="68"/>
    </location>
</feature>
<dbReference type="EMBL" id="ARXX01000002">
    <property type="protein sequence ID" value="MBF5054981.1"/>
    <property type="molecule type" value="Genomic_DNA"/>
</dbReference>
<dbReference type="PANTHER" id="PTHR45138:SF9">
    <property type="entry name" value="DIGUANYLATE CYCLASE DGCM-RELATED"/>
    <property type="match status" value="1"/>
</dbReference>
<protein>
    <recommendedName>
        <fullName evidence="1">diguanylate cyclase</fullName>
        <ecNumber evidence="1">2.7.7.65</ecNumber>
    </recommendedName>
</protein>
<feature type="transmembrane region" description="Helical" evidence="3">
    <location>
        <begin position="20"/>
        <end position="40"/>
    </location>
</feature>
<dbReference type="InterPro" id="IPR000160">
    <property type="entry name" value="GGDEF_dom"/>
</dbReference>
<dbReference type="SMART" id="SM00267">
    <property type="entry name" value="GGDEF"/>
    <property type="match status" value="1"/>
</dbReference>
<dbReference type="SUPFAM" id="SSF55073">
    <property type="entry name" value="Nucleotide cyclase"/>
    <property type="match status" value="1"/>
</dbReference>
<evidence type="ECO:0000259" key="4">
    <source>
        <dbReference type="PROSITE" id="PS50887"/>
    </source>
</evidence>
<keyword evidence="6" id="KW-1185">Reference proteome</keyword>
<dbReference type="Gene3D" id="3.30.70.270">
    <property type="match status" value="1"/>
</dbReference>
<dbReference type="PROSITE" id="PS50887">
    <property type="entry name" value="GGDEF"/>
    <property type="match status" value="1"/>
</dbReference>
<name>A0ABS0ANB9_9GAMM</name>
<dbReference type="InterPro" id="IPR043128">
    <property type="entry name" value="Rev_trsase/Diguanyl_cyclase"/>
</dbReference>
<feature type="transmembrane region" description="Helical" evidence="3">
    <location>
        <begin position="95"/>
        <end position="112"/>
    </location>
</feature>
<keyword evidence="3" id="KW-0472">Membrane</keyword>
<evidence type="ECO:0000313" key="6">
    <source>
        <dbReference type="Proteomes" id="UP000662703"/>
    </source>
</evidence>
<keyword evidence="3" id="KW-1133">Transmembrane helix</keyword>
<reference evidence="5 6" key="1">
    <citation type="submission" date="2012-09" db="EMBL/GenBank/DDBJ databases">
        <title>Genome Sequence of alkane-degrading Bacterium Alcanivorax sp. 521-1.</title>
        <authorList>
            <person name="Lai Q."/>
            <person name="Shao Z."/>
        </authorList>
    </citation>
    <scope>NUCLEOTIDE SEQUENCE [LARGE SCALE GENOMIC DNA]</scope>
    <source>
        <strain evidence="5 6">521-1</strain>
    </source>
</reference>
<accession>A0ABS0ANB9</accession>
<feature type="domain" description="GGDEF" evidence="4">
    <location>
        <begin position="188"/>
        <end position="320"/>
    </location>
</feature>
<sequence length="320" mass="36090">MIITALCGMLFFVINSRRGVMILAYLELGAAVASLALYIVVRRTRRLLLWTLLYLIPFLTIMMIALYMPRSSPSVFLWVYIVPVLCHLLLGQRLGLAVSVFYILVALVMFLYKNPAYLHSNQYAEIANITLSLAATLAFAYVYEFSSHRSRSDLMVMASTDPLTRLANLYRFREAFDYEKRRALRLNSPLSVLVLDLDHFKAVNDSHGHKVGDLVLIHVAQRLRERLRGTDLPCRVGGEEFTVLLPDTGRDEAVLVAETLRELIEQQPYRGGRLVIPLSCSIGVAEWGADGDTIDELVEAADQRLYIAKQRGRNQVVAEG</sequence>
<comment type="catalytic activity">
    <reaction evidence="2">
        <text>2 GTP = 3',3'-c-di-GMP + 2 diphosphate</text>
        <dbReference type="Rhea" id="RHEA:24898"/>
        <dbReference type="ChEBI" id="CHEBI:33019"/>
        <dbReference type="ChEBI" id="CHEBI:37565"/>
        <dbReference type="ChEBI" id="CHEBI:58805"/>
        <dbReference type="EC" id="2.7.7.65"/>
    </reaction>
</comment>
<feature type="transmembrane region" description="Helical" evidence="3">
    <location>
        <begin position="124"/>
        <end position="143"/>
    </location>
</feature>
<comment type="caution">
    <text evidence="5">The sequence shown here is derived from an EMBL/GenBank/DDBJ whole genome shotgun (WGS) entry which is preliminary data.</text>
</comment>
<gene>
    <name evidence="5" type="ORF">Y5W_00275</name>
</gene>
<evidence type="ECO:0000256" key="3">
    <source>
        <dbReference type="SAM" id="Phobius"/>
    </source>
</evidence>
<keyword evidence="3" id="KW-0812">Transmembrane</keyword>